<dbReference type="AlphaFoldDB" id="A0A4Y2JD20"/>
<dbReference type="Proteomes" id="UP000499080">
    <property type="component" value="Unassembled WGS sequence"/>
</dbReference>
<evidence type="ECO:0000313" key="1">
    <source>
        <dbReference type="EMBL" id="GBM88193.1"/>
    </source>
</evidence>
<evidence type="ECO:0000313" key="2">
    <source>
        <dbReference type="Proteomes" id="UP000499080"/>
    </source>
</evidence>
<accession>A0A4Y2JD20</accession>
<name>A0A4Y2JD20_ARAVE</name>
<proteinExistence type="predicted"/>
<protein>
    <submittedName>
        <fullName evidence="1">Uncharacterized protein</fullName>
    </submittedName>
</protein>
<organism evidence="1 2">
    <name type="scientific">Araneus ventricosus</name>
    <name type="common">Orbweaver spider</name>
    <name type="synonym">Epeira ventricosa</name>
    <dbReference type="NCBI Taxonomy" id="182803"/>
    <lineage>
        <taxon>Eukaryota</taxon>
        <taxon>Metazoa</taxon>
        <taxon>Ecdysozoa</taxon>
        <taxon>Arthropoda</taxon>
        <taxon>Chelicerata</taxon>
        <taxon>Arachnida</taxon>
        <taxon>Araneae</taxon>
        <taxon>Araneomorphae</taxon>
        <taxon>Entelegynae</taxon>
        <taxon>Araneoidea</taxon>
        <taxon>Araneidae</taxon>
        <taxon>Araneus</taxon>
    </lineage>
</organism>
<dbReference type="EMBL" id="BGPR01003441">
    <property type="protein sequence ID" value="GBM88193.1"/>
    <property type="molecule type" value="Genomic_DNA"/>
</dbReference>
<comment type="caution">
    <text evidence="1">The sequence shown here is derived from an EMBL/GenBank/DDBJ whole genome shotgun (WGS) entry which is preliminary data.</text>
</comment>
<reference evidence="1 2" key="1">
    <citation type="journal article" date="2019" name="Sci. Rep.">
        <title>Orb-weaving spider Araneus ventricosus genome elucidates the spidroin gene catalogue.</title>
        <authorList>
            <person name="Kono N."/>
            <person name="Nakamura H."/>
            <person name="Ohtoshi R."/>
            <person name="Moran D.A.P."/>
            <person name="Shinohara A."/>
            <person name="Yoshida Y."/>
            <person name="Fujiwara M."/>
            <person name="Mori M."/>
            <person name="Tomita M."/>
            <person name="Arakawa K."/>
        </authorList>
    </citation>
    <scope>NUCLEOTIDE SEQUENCE [LARGE SCALE GENOMIC DNA]</scope>
</reference>
<gene>
    <name evidence="1" type="ORF">AVEN_57949_1</name>
</gene>
<keyword evidence="2" id="KW-1185">Reference proteome</keyword>
<sequence>MPFRIAFSCRSIPKIGVITAPYEFHTSIETVCAKTILHSLLDSLIPERLVSSSSFKTGSFVGKRRELDSPNLGGHFSHHLSPYYNLPFRRAEMGCGLQG</sequence>